<dbReference type="EC" id="2.7.7.79" evidence="2 12"/>
<evidence type="ECO:0000256" key="11">
    <source>
        <dbReference type="ARBA" id="ARBA00032480"/>
    </source>
</evidence>
<evidence type="ECO:0000256" key="8">
    <source>
        <dbReference type="ARBA" id="ARBA00022741"/>
    </source>
</evidence>
<dbReference type="InterPro" id="IPR024956">
    <property type="entry name" value="tRNAHis_GuaTrfase_cat"/>
</dbReference>
<comment type="similarity">
    <text evidence="1 12">Belongs to the tRNA(His) guanylyltransferase family.</text>
</comment>
<evidence type="ECO:0000313" key="18">
    <source>
        <dbReference type="EMBL" id="KIW12635.1"/>
    </source>
</evidence>
<dbReference type="VEuPathDB" id="FungiDB:PV08_09913"/>
<evidence type="ECO:0000256" key="14">
    <source>
        <dbReference type="PIRSR" id="PIRSR028980-2"/>
    </source>
</evidence>
<feature type="binding site" evidence="13">
    <location>
        <begin position="75"/>
        <end position="76"/>
    </location>
    <ligand>
        <name>GTP</name>
        <dbReference type="ChEBI" id="CHEBI:37565"/>
    </ligand>
</feature>
<evidence type="ECO:0000256" key="6">
    <source>
        <dbReference type="ARBA" id="ARBA00022695"/>
    </source>
</evidence>
<keyword evidence="9 12" id="KW-0460">Magnesium</keyword>
<dbReference type="InterPro" id="IPR038469">
    <property type="entry name" value="tRNAHis_GuaTrfase_Thg1_sf"/>
</dbReference>
<evidence type="ECO:0000256" key="10">
    <source>
        <dbReference type="ARBA" id="ARBA00023134"/>
    </source>
</evidence>
<dbReference type="AlphaFoldDB" id="A0A0D2B205"/>
<reference evidence="18 19" key="1">
    <citation type="submission" date="2015-01" db="EMBL/GenBank/DDBJ databases">
        <title>The Genome Sequence of Exophiala spinifera CBS89968.</title>
        <authorList>
            <consortium name="The Broad Institute Genomics Platform"/>
            <person name="Cuomo C."/>
            <person name="de Hoog S."/>
            <person name="Gorbushina A."/>
            <person name="Stielow B."/>
            <person name="Teixiera M."/>
            <person name="Abouelleil A."/>
            <person name="Chapman S.B."/>
            <person name="Priest M."/>
            <person name="Young S.K."/>
            <person name="Wortman J."/>
            <person name="Nusbaum C."/>
            <person name="Birren B."/>
        </authorList>
    </citation>
    <scope>NUCLEOTIDE SEQUENCE [LARGE SCALE GENOMIC DNA]</scope>
    <source>
        <strain evidence="18 19">CBS 89968</strain>
    </source>
</reference>
<evidence type="ECO:0000256" key="15">
    <source>
        <dbReference type="SAM" id="MobiDB-lite"/>
    </source>
</evidence>
<dbReference type="HOGENOM" id="CLU_044271_1_0_1"/>
<dbReference type="GO" id="GO:0006400">
    <property type="term" value="P:tRNA modification"/>
    <property type="evidence" value="ECO:0007669"/>
    <property type="project" value="UniProtKB-UniRule"/>
</dbReference>
<dbReference type="GO" id="GO:0005525">
    <property type="term" value="F:GTP binding"/>
    <property type="evidence" value="ECO:0007669"/>
    <property type="project" value="UniProtKB-UniRule"/>
</dbReference>
<evidence type="ECO:0000256" key="12">
    <source>
        <dbReference type="PIRNR" id="PIRNR028980"/>
    </source>
</evidence>
<keyword evidence="8 12" id="KW-0547">Nucleotide-binding</keyword>
<feature type="compositionally biased region" description="Low complexity" evidence="15">
    <location>
        <begin position="227"/>
        <end position="241"/>
    </location>
</feature>
<dbReference type="EMBL" id="KN847498">
    <property type="protein sequence ID" value="KIW12635.1"/>
    <property type="molecule type" value="Genomic_DNA"/>
</dbReference>
<comment type="function">
    <text evidence="12">Adds a GMP to the 5'-end of tRNA(His) after transcription and RNase P cleavage.</text>
</comment>
<evidence type="ECO:0000256" key="1">
    <source>
        <dbReference type="ARBA" id="ARBA00010113"/>
    </source>
</evidence>
<name>A0A0D2B205_9EURO</name>
<evidence type="ECO:0000313" key="19">
    <source>
        <dbReference type="Proteomes" id="UP000053328"/>
    </source>
</evidence>
<dbReference type="PANTHER" id="PTHR12729">
    <property type="entry name" value="TRNA(HIS) GUANYLYLTRANSFERASE-RELATED"/>
    <property type="match status" value="1"/>
</dbReference>
<keyword evidence="10 12" id="KW-0342">GTP-binding</keyword>
<feature type="region of interest" description="Disordered" evidence="15">
    <location>
        <begin position="227"/>
        <end position="295"/>
    </location>
</feature>
<feature type="binding site" evidence="14">
    <location>
        <position position="76"/>
    </location>
    <ligand>
        <name>Mg(2+)</name>
        <dbReference type="ChEBI" id="CHEBI:18420"/>
        <label>1</label>
        <note>catalytic</note>
    </ligand>
</feature>
<feature type="binding site" evidence="14">
    <location>
        <position position="30"/>
    </location>
    <ligand>
        <name>Mg(2+)</name>
        <dbReference type="ChEBI" id="CHEBI:18420"/>
        <label>1</label>
        <note>catalytic</note>
    </ligand>
</feature>
<dbReference type="RefSeq" id="XP_016232851.1">
    <property type="nucleotide sequence ID" value="XM_016384228.1"/>
</dbReference>
<dbReference type="GO" id="GO:0008193">
    <property type="term" value="F:tRNA guanylyltransferase activity"/>
    <property type="evidence" value="ECO:0007669"/>
    <property type="project" value="UniProtKB-UniRule"/>
</dbReference>
<dbReference type="Pfam" id="PF14413">
    <property type="entry name" value="Thg1C"/>
    <property type="match status" value="1"/>
</dbReference>
<evidence type="ECO:0000256" key="3">
    <source>
        <dbReference type="ARBA" id="ARBA00015443"/>
    </source>
</evidence>
<keyword evidence="6 12" id="KW-0548">Nucleotidyltransferase</keyword>
<feature type="compositionally biased region" description="Basic and acidic residues" evidence="15">
    <location>
        <begin position="250"/>
        <end position="269"/>
    </location>
</feature>
<evidence type="ECO:0000259" key="17">
    <source>
        <dbReference type="Pfam" id="PF14413"/>
    </source>
</evidence>
<sequence>MANSKYEYVRNFERDEHLLPNTWIVVRIDGRGFHKFSHHYGFKKPNDARALDVMNLAAQHVVKILPDVILAYGVSDEYSFVFHRSTALFERRNAKLVSTVVSTFTAAYVMMWSSFKLDDRGDGKLDIDMLPTFDARAVCYPSWENLRDYLSWRQVDCHINNLYNTTFWSLVQQGGMSQTEAEEFLKGTLASDKNEILWSRFGINYNDEPEMFRKGSVVYREYALENTPSTNTNTNINTRTRSGGGQGRTKGPEKKVEVEVETNDDHVEGDVDDDGDDLRDNSEKQVLSKTQAEKMRKARQRAKIVTAHVDIIKDEFWVRRPWLRSGRPGRPIE</sequence>
<gene>
    <name evidence="18" type="ORF">PV08_09913</name>
</gene>
<feature type="binding site" evidence="14">
    <location>
        <position position="29"/>
    </location>
    <ligand>
        <name>Mg(2+)</name>
        <dbReference type="ChEBI" id="CHEBI:18420"/>
        <label>2</label>
        <note>catalytic</note>
    </ligand>
</feature>
<evidence type="ECO:0000256" key="4">
    <source>
        <dbReference type="ARBA" id="ARBA00022679"/>
    </source>
</evidence>
<dbReference type="PANTHER" id="PTHR12729:SF6">
    <property type="entry name" value="TRNA(HIS) GUANYLYLTRANSFERASE-RELATED"/>
    <property type="match status" value="1"/>
</dbReference>
<evidence type="ECO:0000256" key="13">
    <source>
        <dbReference type="PIRSR" id="PIRSR028980-1"/>
    </source>
</evidence>
<dbReference type="Proteomes" id="UP000053328">
    <property type="component" value="Unassembled WGS sequence"/>
</dbReference>
<dbReference type="Gene3D" id="3.30.70.3000">
    <property type="match status" value="1"/>
</dbReference>
<dbReference type="GeneID" id="27336996"/>
<comment type="cofactor">
    <cofactor evidence="14">
        <name>Mg(2+)</name>
        <dbReference type="ChEBI" id="CHEBI:18420"/>
    </cofactor>
    <text evidence="14">Binds 2 magnesium ions per subunit.</text>
</comment>
<dbReference type="OrthoDB" id="62560at2759"/>
<comment type="catalytic activity">
    <reaction evidence="12">
        <text>a 5'-end ribonucleotide-tRNA(His) + GTP + ATP + H2O = a 5'-end phospho-guanosine-ribonucleotide-tRNA(His) + AMP + 2 diphosphate + H(+)</text>
        <dbReference type="Rhea" id="RHEA:54564"/>
        <dbReference type="Rhea" id="RHEA-COMP:14193"/>
        <dbReference type="Rhea" id="RHEA-COMP:14917"/>
        <dbReference type="ChEBI" id="CHEBI:15377"/>
        <dbReference type="ChEBI" id="CHEBI:15378"/>
        <dbReference type="ChEBI" id="CHEBI:30616"/>
        <dbReference type="ChEBI" id="CHEBI:33019"/>
        <dbReference type="ChEBI" id="CHEBI:37565"/>
        <dbReference type="ChEBI" id="CHEBI:138282"/>
        <dbReference type="ChEBI" id="CHEBI:141847"/>
        <dbReference type="ChEBI" id="CHEBI:456215"/>
        <dbReference type="EC" id="2.7.7.79"/>
    </reaction>
</comment>
<keyword evidence="19" id="KW-1185">Reference proteome</keyword>
<evidence type="ECO:0000256" key="9">
    <source>
        <dbReference type="ARBA" id="ARBA00022842"/>
    </source>
</evidence>
<feature type="binding site" evidence="14">
    <location>
        <position position="29"/>
    </location>
    <ligand>
        <name>Mg(2+)</name>
        <dbReference type="ChEBI" id="CHEBI:18420"/>
        <label>1</label>
        <note>catalytic</note>
    </ligand>
</feature>
<feature type="domain" description="tRNAHis guanylyltransferase catalytic" evidence="16">
    <location>
        <begin position="6"/>
        <end position="141"/>
    </location>
</feature>
<feature type="binding site" evidence="14">
    <location>
        <position position="76"/>
    </location>
    <ligand>
        <name>Mg(2+)</name>
        <dbReference type="ChEBI" id="CHEBI:18420"/>
        <label>2</label>
        <note>catalytic</note>
    </ligand>
</feature>
<keyword evidence="5 12" id="KW-0819">tRNA processing</keyword>
<dbReference type="GO" id="GO:0000287">
    <property type="term" value="F:magnesium ion binding"/>
    <property type="evidence" value="ECO:0007669"/>
    <property type="project" value="UniProtKB-UniRule"/>
</dbReference>
<proteinExistence type="inferred from homology"/>
<keyword evidence="4 12" id="KW-0808">Transferase</keyword>
<dbReference type="InterPro" id="IPR025845">
    <property type="entry name" value="Thg1_C_dom"/>
</dbReference>
<evidence type="ECO:0000256" key="5">
    <source>
        <dbReference type="ARBA" id="ARBA00022694"/>
    </source>
</evidence>
<feature type="binding site" evidence="13">
    <location>
        <begin position="29"/>
        <end position="34"/>
    </location>
    <ligand>
        <name>GTP</name>
        <dbReference type="ChEBI" id="CHEBI:37565"/>
    </ligand>
</feature>
<dbReference type="STRING" id="91928.A0A0D2B205"/>
<evidence type="ECO:0000256" key="2">
    <source>
        <dbReference type="ARBA" id="ARBA00012511"/>
    </source>
</evidence>
<protein>
    <recommendedName>
        <fullName evidence="3 12">tRNA(His) guanylyltransferase</fullName>
        <ecNumber evidence="2 12">2.7.7.79</ecNumber>
    </recommendedName>
    <alternativeName>
        <fullName evidence="11 12">tRNA-histidine guanylyltransferase</fullName>
    </alternativeName>
</protein>
<feature type="domain" description="Thg1 C-terminal" evidence="17">
    <location>
        <begin position="144"/>
        <end position="313"/>
    </location>
</feature>
<accession>A0A0D2B205</accession>
<dbReference type="InterPro" id="IPR007537">
    <property type="entry name" value="tRNAHis_GuaTrfase_Thg1"/>
</dbReference>
<dbReference type="Pfam" id="PF04446">
    <property type="entry name" value="Thg1"/>
    <property type="match status" value="1"/>
</dbReference>
<dbReference type="PIRSF" id="PIRSF028980">
    <property type="entry name" value="tRNAHis_guanylyltransferase"/>
    <property type="match status" value="1"/>
</dbReference>
<evidence type="ECO:0000256" key="7">
    <source>
        <dbReference type="ARBA" id="ARBA00022723"/>
    </source>
</evidence>
<evidence type="ECO:0000259" key="16">
    <source>
        <dbReference type="Pfam" id="PF04446"/>
    </source>
</evidence>
<keyword evidence="7 12" id="KW-0479">Metal-binding</keyword>
<organism evidence="18 19">
    <name type="scientific">Exophiala spinifera</name>
    <dbReference type="NCBI Taxonomy" id="91928"/>
    <lineage>
        <taxon>Eukaryota</taxon>
        <taxon>Fungi</taxon>
        <taxon>Dikarya</taxon>
        <taxon>Ascomycota</taxon>
        <taxon>Pezizomycotina</taxon>
        <taxon>Eurotiomycetes</taxon>
        <taxon>Chaetothyriomycetidae</taxon>
        <taxon>Chaetothyriales</taxon>
        <taxon>Herpotrichiellaceae</taxon>
        <taxon>Exophiala</taxon>
    </lineage>
</organism>